<feature type="domain" description="AMP-binding enzyme C-terminal" evidence="2">
    <location>
        <begin position="466"/>
        <end position="541"/>
    </location>
</feature>
<protein>
    <submittedName>
        <fullName evidence="3">Acyl-CoA synthetase</fullName>
    </submittedName>
</protein>
<dbReference type="PANTHER" id="PTHR43767">
    <property type="entry name" value="LONG-CHAIN-FATTY-ACID--COA LIGASE"/>
    <property type="match status" value="1"/>
</dbReference>
<dbReference type="Pfam" id="PF13193">
    <property type="entry name" value="AMP-binding_C"/>
    <property type="match status" value="1"/>
</dbReference>
<evidence type="ECO:0000259" key="2">
    <source>
        <dbReference type="Pfam" id="PF13193"/>
    </source>
</evidence>
<dbReference type="PANTHER" id="PTHR43767:SF1">
    <property type="entry name" value="NONRIBOSOMAL PEPTIDE SYNTHASE PES1 (EUROFUNG)-RELATED"/>
    <property type="match status" value="1"/>
</dbReference>
<dbReference type="SUPFAM" id="SSF56801">
    <property type="entry name" value="Acetyl-CoA synthetase-like"/>
    <property type="match status" value="1"/>
</dbReference>
<dbReference type="NCBIfam" id="NF005714">
    <property type="entry name" value="PRK07529.1"/>
    <property type="match status" value="1"/>
</dbReference>
<dbReference type="Pfam" id="PF00501">
    <property type="entry name" value="AMP-binding"/>
    <property type="match status" value="1"/>
</dbReference>
<evidence type="ECO:0000313" key="4">
    <source>
        <dbReference type="Proteomes" id="UP000559809"/>
    </source>
</evidence>
<dbReference type="InterPro" id="IPR050237">
    <property type="entry name" value="ATP-dep_AMP-bd_enzyme"/>
</dbReference>
<organism evidence="3 4">
    <name type="scientific">Parapusillimonas granuli</name>
    <dbReference type="NCBI Taxonomy" id="380911"/>
    <lineage>
        <taxon>Bacteria</taxon>
        <taxon>Pseudomonadati</taxon>
        <taxon>Pseudomonadota</taxon>
        <taxon>Betaproteobacteria</taxon>
        <taxon>Burkholderiales</taxon>
        <taxon>Alcaligenaceae</taxon>
        <taxon>Parapusillimonas</taxon>
    </lineage>
</organism>
<dbReference type="AlphaFoldDB" id="A0A853FQR0"/>
<dbReference type="Gene3D" id="3.30.300.30">
    <property type="match status" value="1"/>
</dbReference>
<reference evidence="3 4" key="1">
    <citation type="submission" date="2020-07" db="EMBL/GenBank/DDBJ databases">
        <title>Taxonomic revisions and descriptions of new bacterial species based on genomic comparisons in the high-G+C-content subgroup of the family Alcaligenaceae.</title>
        <authorList>
            <person name="Szabo A."/>
            <person name="Felfoldi T."/>
        </authorList>
    </citation>
    <scope>NUCLEOTIDE SEQUENCE [LARGE SCALE GENOMIC DNA]</scope>
    <source>
        <strain evidence="3 4">LMG 24012</strain>
    </source>
</reference>
<dbReference type="GO" id="GO:0016878">
    <property type="term" value="F:acid-thiol ligase activity"/>
    <property type="evidence" value="ECO:0007669"/>
    <property type="project" value="UniProtKB-ARBA"/>
</dbReference>
<evidence type="ECO:0000313" key="3">
    <source>
        <dbReference type="EMBL" id="NYT48095.1"/>
    </source>
</evidence>
<accession>A0A853FQR0</accession>
<dbReference type="EMBL" id="JACCEM010000001">
    <property type="protein sequence ID" value="NYT48095.1"/>
    <property type="molecule type" value="Genomic_DNA"/>
</dbReference>
<gene>
    <name evidence="3" type="ORF">H0A72_02115</name>
</gene>
<dbReference type="InterPro" id="IPR020845">
    <property type="entry name" value="AMP-binding_CS"/>
</dbReference>
<dbReference type="InterPro" id="IPR025110">
    <property type="entry name" value="AMP-bd_C"/>
</dbReference>
<name>A0A853FQR0_9BURK</name>
<dbReference type="InterPro" id="IPR045851">
    <property type="entry name" value="AMP-bd_C_sf"/>
</dbReference>
<comment type="caution">
    <text evidence="3">The sequence shown here is derived from an EMBL/GenBank/DDBJ whole genome shotgun (WGS) entry which is preliminary data.</text>
</comment>
<dbReference type="InterPro" id="IPR000873">
    <property type="entry name" value="AMP-dep_synth/lig_dom"/>
</dbReference>
<feature type="domain" description="AMP-dependent synthetase/ligase" evidence="1">
    <location>
        <begin position="28"/>
        <end position="413"/>
    </location>
</feature>
<dbReference type="PROSITE" id="PS00455">
    <property type="entry name" value="AMP_BINDING"/>
    <property type="match status" value="1"/>
</dbReference>
<dbReference type="Gene3D" id="3.40.50.12780">
    <property type="entry name" value="N-terminal domain of ligase-like"/>
    <property type="match status" value="1"/>
</dbReference>
<dbReference type="InterPro" id="IPR042099">
    <property type="entry name" value="ANL_N_sf"/>
</dbReference>
<sequence length="613" mass="65817">MDRKIQFERKALDAWGLPRSTYEFLRAACLHDPEATAIDFFSEPDRCEASRRSIRYGLLLQRIHQTANLIRSLGIGPQDAVSLLLANTPEGQFALWGTQAVCVANPVNWMMEPEAIAEIMKASGSTVLFVHGGDALVDCWKKVEGIVASCPRLRTVIRIGGDRGGAIPQGIRFIEYDEVIDTFSAELDRSGLPGGSAIAALFPTGGTTGAPKLARHTHDGVVASAWLSAAVAGIQAGEARLSATPLFHVVGAYAGSLATLARGGRLVLATSAGWRHPGLVEHIWSIVRRLSIAYLTIVPTIMNQLVQRPLDRRDLASLKGVLSGSAPLSEHVAQTFLRMSGFEVREGYGMTETTSVMMMNPRNGRVKTGSVGLPFPYHAVRVVRRDGHGAITDCAVGEAGILATSGPTMFPGYADPSRDADIWLEPGKWLNTGDIARVDADGYVWIVGRAKDVIIRGGHNIDPKAVEEILYRHPDVVEAVVVGRPDAHAGEVPVAYVQLKGGASAGAQDLLDFVAARAHERAAIPKACRITHEIPKSPMGKILCQPLRRSALEDGIRLILNNAGIAGGFRAEALDGPAGSLKARVYLDSRDIDEAHARRALSGLPLDIDILRT</sequence>
<dbReference type="Proteomes" id="UP000559809">
    <property type="component" value="Unassembled WGS sequence"/>
</dbReference>
<evidence type="ECO:0000259" key="1">
    <source>
        <dbReference type="Pfam" id="PF00501"/>
    </source>
</evidence>
<proteinExistence type="predicted"/>
<keyword evidence="4" id="KW-1185">Reference proteome</keyword>